<reference evidence="2 3" key="1">
    <citation type="submission" date="2010-10" db="EMBL/GenBank/DDBJ databases">
        <title>Complete sequence of Frankia sp. EuI1c.</title>
        <authorList>
            <consortium name="US DOE Joint Genome Institute"/>
            <person name="Lucas S."/>
            <person name="Copeland A."/>
            <person name="Lapidus A."/>
            <person name="Cheng J.-F."/>
            <person name="Bruce D."/>
            <person name="Goodwin L."/>
            <person name="Pitluck S."/>
            <person name="Chertkov O."/>
            <person name="Detter J.C."/>
            <person name="Han C."/>
            <person name="Tapia R."/>
            <person name="Land M."/>
            <person name="Hauser L."/>
            <person name="Jeffries C."/>
            <person name="Kyrpides N."/>
            <person name="Ivanova N."/>
            <person name="Mikhailova N."/>
            <person name="Beauchemin N."/>
            <person name="Sen A."/>
            <person name="Sur S.A."/>
            <person name="Gtari M."/>
            <person name="Wall L."/>
            <person name="Tisa L."/>
            <person name="Woyke T."/>
        </authorList>
    </citation>
    <scope>NUCLEOTIDE SEQUENCE [LARGE SCALE GENOMIC DNA]</scope>
    <source>
        <strain evidence="3">DSM 45817 / CECT 9037 / EuI1c</strain>
    </source>
</reference>
<dbReference type="STRING" id="298654.FraEuI1c_5854"/>
<evidence type="ECO:0000313" key="3">
    <source>
        <dbReference type="Proteomes" id="UP000002484"/>
    </source>
</evidence>
<dbReference type="OrthoDB" id="3268479at2"/>
<dbReference type="Pfam" id="PF09438">
    <property type="entry name" value="DUF2017"/>
    <property type="match status" value="1"/>
</dbReference>
<dbReference type="HOGENOM" id="CLU_087287_3_0_11"/>
<feature type="compositionally biased region" description="Acidic residues" evidence="1">
    <location>
        <begin position="1"/>
        <end position="10"/>
    </location>
</feature>
<dbReference type="AlphaFoldDB" id="E3IX66"/>
<dbReference type="eggNOG" id="ENOG5032Z6K">
    <property type="taxonomic scope" value="Bacteria"/>
</dbReference>
<dbReference type="Proteomes" id="UP000002484">
    <property type="component" value="Chromosome"/>
</dbReference>
<name>E3IX66_PSEI1</name>
<dbReference type="EMBL" id="CP002299">
    <property type="protein sequence ID" value="ADP83838.1"/>
    <property type="molecule type" value="Genomic_DNA"/>
</dbReference>
<feature type="region of interest" description="Disordered" evidence="1">
    <location>
        <begin position="70"/>
        <end position="97"/>
    </location>
</feature>
<evidence type="ECO:0000313" key="2">
    <source>
        <dbReference type="EMBL" id="ADP83838.1"/>
    </source>
</evidence>
<organism evidence="2 3">
    <name type="scientific">Pseudofrankia inefficax (strain DSM 45817 / CECT 9037 / DDB 130130 / EuI1c)</name>
    <name type="common">Frankia inefficax</name>
    <dbReference type="NCBI Taxonomy" id="298654"/>
    <lineage>
        <taxon>Bacteria</taxon>
        <taxon>Bacillati</taxon>
        <taxon>Actinomycetota</taxon>
        <taxon>Actinomycetes</taxon>
        <taxon>Frankiales</taxon>
        <taxon>Frankiaceae</taxon>
        <taxon>Pseudofrankia</taxon>
    </lineage>
</organism>
<keyword evidence="3" id="KW-1185">Reference proteome</keyword>
<dbReference type="RefSeq" id="WP_013426956.1">
    <property type="nucleotide sequence ID" value="NC_014666.1"/>
</dbReference>
<proteinExistence type="predicted"/>
<dbReference type="InParanoid" id="E3IX66"/>
<sequence length="195" mass="21933">MSTPLDEDGDVAQGYGRLPDSFRRTRHGIELRLPQWEGSVLIELVKQMDRMLEPPPVDDPLEALVGLRDTAPPPPEDPALARLLPDPYPEDPMASGDFRRRRTDDALAHKRAAARRVLATVPGPGEVLLLDDEVAQDWLTTLNDLRLVFGTRLGITDDNYLDELGELPPDDRRLPVIEMYELLTILVDNLIRTLD</sequence>
<protein>
    <submittedName>
        <fullName evidence="2">Uncharacterized protein</fullName>
    </submittedName>
</protein>
<gene>
    <name evidence="2" type="ordered locus">FraEuI1c_5854</name>
</gene>
<feature type="region of interest" description="Disordered" evidence="1">
    <location>
        <begin position="1"/>
        <end position="20"/>
    </location>
</feature>
<dbReference type="KEGG" id="fri:FraEuI1c_5854"/>
<evidence type="ECO:0000256" key="1">
    <source>
        <dbReference type="SAM" id="MobiDB-lite"/>
    </source>
</evidence>
<dbReference type="InterPro" id="IPR018561">
    <property type="entry name" value="AosR"/>
</dbReference>
<accession>E3IX66</accession>